<organism evidence="1 2">
    <name type="scientific">Methylomonas rapida</name>
    <dbReference type="NCBI Taxonomy" id="2963939"/>
    <lineage>
        <taxon>Bacteria</taxon>
        <taxon>Pseudomonadati</taxon>
        <taxon>Pseudomonadota</taxon>
        <taxon>Gammaproteobacteria</taxon>
        <taxon>Methylococcales</taxon>
        <taxon>Methylococcaceae</taxon>
        <taxon>Methylomonas</taxon>
    </lineage>
</organism>
<proteinExistence type="predicted"/>
<evidence type="ECO:0000313" key="1">
    <source>
        <dbReference type="EMBL" id="WAR45975.1"/>
    </source>
</evidence>
<reference evidence="1" key="1">
    <citation type="submission" date="2022-11" db="EMBL/GenBank/DDBJ databases">
        <title>Methylomonas rapida sp. nov., Carotenoid-Producing Obligate Methanotrophs with High Growth Characteristics and Biotechnological Potential.</title>
        <authorList>
            <person name="Tikhonova E.N."/>
            <person name="Suleimanov R.Z."/>
            <person name="Miroshnikov K."/>
            <person name="Oshkin I.Y."/>
            <person name="Belova S.E."/>
            <person name="Danilova O.V."/>
            <person name="Ashikhmin A."/>
            <person name="Konopkin A."/>
            <person name="But S.Y."/>
            <person name="Khmelenina V.N."/>
            <person name="Kuznetsov N."/>
            <person name="Pimenov N.V."/>
            <person name="Dedysh S.N."/>
        </authorList>
    </citation>
    <scope>NUCLEOTIDE SEQUENCE</scope>
    <source>
        <strain evidence="1">MP1</strain>
    </source>
</reference>
<sequence length="79" mass="9250">MKFALKFFEPSDLKLEMKPEVLASLLETGHIHATDFRCLDFGSKQIVWKILLSLAKSKWANRSQQRTYALNQHECLLER</sequence>
<dbReference type="EMBL" id="CP113517">
    <property type="protein sequence ID" value="WAR45975.1"/>
    <property type="molecule type" value="Genomic_DNA"/>
</dbReference>
<protein>
    <submittedName>
        <fullName evidence="1">Uncharacterized protein</fullName>
    </submittedName>
</protein>
<dbReference type="RefSeq" id="WP_255186880.1">
    <property type="nucleotide sequence ID" value="NZ_CP113517.1"/>
</dbReference>
<name>A0ABY7GNB6_9GAMM</name>
<accession>A0ABY7GNB6</accession>
<dbReference type="Proteomes" id="UP001162780">
    <property type="component" value="Chromosome"/>
</dbReference>
<gene>
    <name evidence="1" type="ORF">NM686_005500</name>
</gene>
<keyword evidence="2" id="KW-1185">Reference proteome</keyword>
<evidence type="ECO:0000313" key="2">
    <source>
        <dbReference type="Proteomes" id="UP001162780"/>
    </source>
</evidence>